<comment type="caution">
    <text evidence="5">The sequence shown here is derived from an EMBL/GenBank/DDBJ whole genome shotgun (WGS) entry which is preliminary data.</text>
</comment>
<dbReference type="SUPFAM" id="SSF53474">
    <property type="entry name" value="alpha/beta-Hydrolases"/>
    <property type="match status" value="1"/>
</dbReference>
<dbReference type="RefSeq" id="WP_379573120.1">
    <property type="nucleotide sequence ID" value="NZ_JBHUFV010000023.1"/>
</dbReference>
<evidence type="ECO:0000313" key="5">
    <source>
        <dbReference type="EMBL" id="MFD1933074.1"/>
    </source>
</evidence>
<evidence type="ECO:0000256" key="2">
    <source>
        <dbReference type="ARBA" id="ARBA00022679"/>
    </source>
</evidence>
<dbReference type="InterPro" id="IPR037143">
    <property type="entry name" value="4-PPantetheinyl_Trfase_dom_sf"/>
</dbReference>
<dbReference type="Gene3D" id="3.90.470.20">
    <property type="entry name" value="4'-phosphopantetheinyl transferase domain"/>
    <property type="match status" value="2"/>
</dbReference>
<dbReference type="InterPro" id="IPR029058">
    <property type="entry name" value="AB_hydrolase_fold"/>
</dbReference>
<gene>
    <name evidence="5" type="ORF">ACFSKW_16490</name>
</gene>
<dbReference type="PANTHER" id="PTHR11487:SF0">
    <property type="entry name" value="S-ACYL FATTY ACID SYNTHASE THIOESTERASE, MEDIUM CHAIN"/>
    <property type="match status" value="1"/>
</dbReference>
<evidence type="ECO:0000256" key="1">
    <source>
        <dbReference type="ARBA" id="ARBA00007169"/>
    </source>
</evidence>
<dbReference type="InterPro" id="IPR012223">
    <property type="entry name" value="TEII"/>
</dbReference>
<feature type="domain" description="Thioesterase" evidence="3">
    <location>
        <begin position="20"/>
        <end position="241"/>
    </location>
</feature>
<feature type="domain" description="4'-phosphopantetheinyl transferase" evidence="4">
    <location>
        <begin position="356"/>
        <end position="427"/>
    </location>
</feature>
<keyword evidence="6" id="KW-1185">Reference proteome</keyword>
<organism evidence="5 6">
    <name type="scientific">Nonomuraea mangrovi</name>
    <dbReference type="NCBI Taxonomy" id="2316207"/>
    <lineage>
        <taxon>Bacteria</taxon>
        <taxon>Bacillati</taxon>
        <taxon>Actinomycetota</taxon>
        <taxon>Actinomycetes</taxon>
        <taxon>Streptosporangiales</taxon>
        <taxon>Streptosporangiaceae</taxon>
        <taxon>Nonomuraea</taxon>
    </lineage>
</organism>
<evidence type="ECO:0000259" key="4">
    <source>
        <dbReference type="Pfam" id="PF01648"/>
    </source>
</evidence>
<dbReference type="SUPFAM" id="SSF56214">
    <property type="entry name" value="4'-phosphopantetheinyl transferase"/>
    <property type="match status" value="2"/>
</dbReference>
<dbReference type="InterPro" id="IPR008278">
    <property type="entry name" value="4-PPantetheinyl_Trfase_dom"/>
</dbReference>
<accession>A0ABW4SXQ3</accession>
<name>A0ABW4SXQ3_9ACTN</name>
<dbReference type="Gene3D" id="3.40.50.1820">
    <property type="entry name" value="alpha/beta hydrolase"/>
    <property type="match status" value="1"/>
</dbReference>
<reference evidence="6" key="1">
    <citation type="journal article" date="2019" name="Int. J. Syst. Evol. Microbiol.">
        <title>The Global Catalogue of Microorganisms (GCM) 10K type strain sequencing project: providing services to taxonomists for standard genome sequencing and annotation.</title>
        <authorList>
            <consortium name="The Broad Institute Genomics Platform"/>
            <consortium name="The Broad Institute Genome Sequencing Center for Infectious Disease"/>
            <person name="Wu L."/>
            <person name="Ma J."/>
        </authorList>
    </citation>
    <scope>NUCLEOTIDE SEQUENCE [LARGE SCALE GENOMIC DNA]</scope>
    <source>
        <strain evidence="6">ICMP 6774ER</strain>
    </source>
</reference>
<dbReference type="Proteomes" id="UP001597368">
    <property type="component" value="Unassembled WGS sequence"/>
</dbReference>
<evidence type="ECO:0000313" key="6">
    <source>
        <dbReference type="Proteomes" id="UP001597368"/>
    </source>
</evidence>
<keyword evidence="2" id="KW-0808">Transferase</keyword>
<proteinExistence type="inferred from homology"/>
<comment type="similarity">
    <text evidence="1">Belongs to the thioesterase family.</text>
</comment>
<dbReference type="Pfam" id="PF00975">
    <property type="entry name" value="Thioesterase"/>
    <property type="match status" value="1"/>
</dbReference>
<dbReference type="Pfam" id="PF01648">
    <property type="entry name" value="ACPS"/>
    <property type="match status" value="1"/>
</dbReference>
<dbReference type="InterPro" id="IPR001031">
    <property type="entry name" value="Thioesterase"/>
</dbReference>
<evidence type="ECO:0000259" key="3">
    <source>
        <dbReference type="Pfam" id="PF00975"/>
    </source>
</evidence>
<protein>
    <submittedName>
        <fullName evidence="5">Thioesterase domain-containing protein</fullName>
    </submittedName>
</protein>
<sequence>MLLDPPFASLTRSLPGAPLLFCIPYAGGDVSAFWAWRHAFEGAFDVRVVMLPGRDGRIARPGALAPESIARSIAAHLPPVAGPAYAIYGHSMGARLAFEVVRELRRLGAHPPLRLYVGAAHPPERQETLARWTSLDDEELLDEVIHRLGAPTELRSQPEVKALLVPALRTDMAWLRGYRHTRQAPLSHPIVAFAGAHDREVVDPSMLGWARHTSSGFRLHTLDAGHLFLNTHGEQVARAIAEDFHGTGTPDQPGEDDVHVWLADLARLPEACAAVGELSPKEAARAARFRRQEHKDWYVGRSVVLRRLLRDYGVETGVEELRIKPGGKPYTGTDLTFSMSQSGGLVLVALAWGREVGADVERIRPLANEQAFCEGALDEREAAEFAALPEELRLQSALRTWTAKEAVLKASGDGLRVDPALFGFAGQQPGATWVPEAAPEVARLAEWRVTHLPLGRAIGALAVRSPRFRLRFETVRQGQTEPHRVEAAG</sequence>
<dbReference type="EMBL" id="JBHUFV010000023">
    <property type="protein sequence ID" value="MFD1933074.1"/>
    <property type="molecule type" value="Genomic_DNA"/>
</dbReference>
<dbReference type="PANTHER" id="PTHR11487">
    <property type="entry name" value="THIOESTERASE"/>
    <property type="match status" value="1"/>
</dbReference>